<keyword evidence="5" id="KW-1185">Reference proteome</keyword>
<organism evidence="4 5">
    <name type="scientific">Bradyrhizobium erythrophlei</name>
    <dbReference type="NCBI Taxonomy" id="1437360"/>
    <lineage>
        <taxon>Bacteria</taxon>
        <taxon>Pseudomonadati</taxon>
        <taxon>Pseudomonadota</taxon>
        <taxon>Alphaproteobacteria</taxon>
        <taxon>Hyphomicrobiales</taxon>
        <taxon>Nitrobacteraceae</taxon>
        <taxon>Bradyrhizobium</taxon>
    </lineage>
</organism>
<reference evidence="5" key="1">
    <citation type="submission" date="2016-11" db="EMBL/GenBank/DDBJ databases">
        <authorList>
            <person name="Varghese N."/>
            <person name="Submissions S."/>
        </authorList>
    </citation>
    <scope>NUCLEOTIDE SEQUENCE [LARGE SCALE GENOMIC DNA]</scope>
    <source>
        <strain evidence="5">GAS401</strain>
    </source>
</reference>
<dbReference type="PROSITE" id="PS51755">
    <property type="entry name" value="OMPR_PHOB"/>
    <property type="match status" value="1"/>
</dbReference>
<dbReference type="CDD" id="cd00383">
    <property type="entry name" value="trans_reg_C"/>
    <property type="match status" value="1"/>
</dbReference>
<dbReference type="GO" id="GO:0003677">
    <property type="term" value="F:DNA binding"/>
    <property type="evidence" value="ECO:0007669"/>
    <property type="project" value="UniProtKB-UniRule"/>
</dbReference>
<feature type="domain" description="OmpR/PhoB-type" evidence="3">
    <location>
        <begin position="10"/>
        <end position="108"/>
    </location>
</feature>
<name>A0A1M7U495_9BRAD</name>
<dbReference type="InterPro" id="IPR036388">
    <property type="entry name" value="WH-like_DNA-bd_sf"/>
</dbReference>
<dbReference type="Pfam" id="PF25872">
    <property type="entry name" value="HTH_77"/>
    <property type="match status" value="1"/>
</dbReference>
<dbReference type="RefSeq" id="WP_072819470.1">
    <property type="nucleotide sequence ID" value="NZ_LT670849.1"/>
</dbReference>
<dbReference type="Pfam" id="PF00486">
    <property type="entry name" value="Trans_reg_C"/>
    <property type="match status" value="1"/>
</dbReference>
<evidence type="ECO:0000256" key="2">
    <source>
        <dbReference type="PROSITE-ProRule" id="PRU01091"/>
    </source>
</evidence>
<dbReference type="PANTHER" id="PTHR47691:SF3">
    <property type="entry name" value="HTH-TYPE TRANSCRIPTIONAL REGULATOR RV0890C-RELATED"/>
    <property type="match status" value="1"/>
</dbReference>
<dbReference type="GO" id="GO:0000160">
    <property type="term" value="P:phosphorelay signal transduction system"/>
    <property type="evidence" value="ECO:0007669"/>
    <property type="project" value="InterPro"/>
</dbReference>
<dbReference type="OrthoDB" id="4473689at2"/>
<dbReference type="EMBL" id="LT670849">
    <property type="protein sequence ID" value="SHN77700.1"/>
    <property type="molecule type" value="Genomic_DNA"/>
</dbReference>
<keyword evidence="1 2" id="KW-0238">DNA-binding</keyword>
<evidence type="ECO:0000313" key="5">
    <source>
        <dbReference type="Proteomes" id="UP000184096"/>
    </source>
</evidence>
<dbReference type="PRINTS" id="PR00364">
    <property type="entry name" value="DISEASERSIST"/>
</dbReference>
<dbReference type="AlphaFoldDB" id="A0A1M7U495"/>
<dbReference type="SUPFAM" id="SSF48452">
    <property type="entry name" value="TPR-like"/>
    <property type="match status" value="2"/>
</dbReference>
<evidence type="ECO:0000259" key="3">
    <source>
        <dbReference type="PROSITE" id="PS51755"/>
    </source>
</evidence>
<evidence type="ECO:0000256" key="1">
    <source>
        <dbReference type="ARBA" id="ARBA00023125"/>
    </source>
</evidence>
<dbReference type="Gene3D" id="1.10.10.10">
    <property type="entry name" value="Winged helix-like DNA-binding domain superfamily/Winged helix DNA-binding domain"/>
    <property type="match status" value="1"/>
</dbReference>
<dbReference type="PANTHER" id="PTHR47691">
    <property type="entry name" value="REGULATOR-RELATED"/>
    <property type="match status" value="1"/>
</dbReference>
<evidence type="ECO:0000313" key="4">
    <source>
        <dbReference type="EMBL" id="SHN77700.1"/>
    </source>
</evidence>
<protein>
    <submittedName>
        <fullName evidence="4">Predicted ATPase</fullName>
    </submittedName>
</protein>
<sequence>MNDHRHSLPEDALSFGPFSLFVTGRQLKRADDPIHLGGRALDLLIALVERAGEVVSYNELISSAWPNVTVFEANLRVQIGTLRKALNDGEDGTRYISNVSGRGYCFVAPVSHAIARPTTAEGNTDGELPRKLPQPLERMVGRDEVVRAVSEQLIMGRFVSIVGPGGIGKTTVAISVAHSLLKGFRGAVFFIDLGTLTNSQLVPTAVGSALGFMVQAHDPFGSLVTYLDEKKILLILDNCEHVIESASELAERVVNEAPQAYILATSREALRVEGEHVHLLYSLDCPPEHADTTAAEVMGYPAVQLFMDRAAAAGQRTALSEVDAPIVASICRRLDGIALAIELAASRAGSLGIRGIAELLDNRFSLLWHGRRTGVPRHQTMNAMLDWSYKLLPEQERVVLRRLSVFVGDFTVEAACSVASETKAEEASTIEALESLLTKSLISTTQESESAYYRLPETTRAYARAKLAERGEADCVARRHAEYYSRFLQRDEITNSRIGQHDFSLYAPHIGNVRAALGWALSDRGDPAFGTALVAQAAPLLLGLSLLEECRYFCEWALVARGDKSISAQTEIILQESLALAYMYTRGHDVSARAAIERGLELAETLKDKVRELQLLASLNLFLVRQRDVRGARAAVERGRSVAQAISDPAGLVWAEWMIGVSDYMKGDLASAQFHIEKGMSLDAEVGSHLVNNYFGIINRTGAMVALARVLWLRGFPDRALRTAQKAIDELSRGRHHPVSVCTSLLYGASVIFWTGNISKVRELVEQLIGYAERHALRPYRAGGLGLKGELQVASGEAQAGIESLREALEIMDAEQYNVVRAAAIGALAEGLRIIGQLEEALFTIDGAIAATHSGAEFDLPALLRIKGEILAARKDRESAKTCLRTSIAKAHAQQALSLELRSAMTLARLLREDGESVEARQCVANVYDRFTEGFDTLDLKLAHAMIAQDA</sequence>
<dbReference type="Gene3D" id="3.40.50.300">
    <property type="entry name" value="P-loop containing nucleotide triphosphate hydrolases"/>
    <property type="match status" value="1"/>
</dbReference>
<dbReference type="InterPro" id="IPR001867">
    <property type="entry name" value="OmpR/PhoB-type_DNA-bd"/>
</dbReference>
<dbReference type="Pfam" id="PF00931">
    <property type="entry name" value="NB-ARC"/>
    <property type="match status" value="1"/>
</dbReference>
<dbReference type="SMART" id="SM00862">
    <property type="entry name" value="Trans_reg_C"/>
    <property type="match status" value="1"/>
</dbReference>
<dbReference type="InterPro" id="IPR002182">
    <property type="entry name" value="NB-ARC"/>
</dbReference>
<dbReference type="InterPro" id="IPR011990">
    <property type="entry name" value="TPR-like_helical_dom_sf"/>
</dbReference>
<dbReference type="Proteomes" id="UP000184096">
    <property type="component" value="Chromosome I"/>
</dbReference>
<dbReference type="GO" id="GO:0006355">
    <property type="term" value="P:regulation of DNA-templated transcription"/>
    <property type="evidence" value="ECO:0007669"/>
    <property type="project" value="InterPro"/>
</dbReference>
<dbReference type="InterPro" id="IPR027417">
    <property type="entry name" value="P-loop_NTPase"/>
</dbReference>
<dbReference type="SUPFAM" id="SSF46894">
    <property type="entry name" value="C-terminal effector domain of the bipartite response regulators"/>
    <property type="match status" value="1"/>
</dbReference>
<accession>A0A1M7U495</accession>
<dbReference type="InterPro" id="IPR058852">
    <property type="entry name" value="HTH_77"/>
</dbReference>
<gene>
    <name evidence="4" type="ORF">SAMN05444170_3489</name>
</gene>
<dbReference type="InterPro" id="IPR016032">
    <property type="entry name" value="Sig_transdc_resp-reg_C-effctor"/>
</dbReference>
<proteinExistence type="predicted"/>
<feature type="DNA-binding region" description="OmpR/PhoB-type" evidence="2">
    <location>
        <begin position="10"/>
        <end position="108"/>
    </location>
</feature>
<dbReference type="Gene3D" id="1.25.40.10">
    <property type="entry name" value="Tetratricopeptide repeat domain"/>
    <property type="match status" value="2"/>
</dbReference>
<dbReference type="SUPFAM" id="SSF52540">
    <property type="entry name" value="P-loop containing nucleoside triphosphate hydrolases"/>
    <property type="match status" value="1"/>
</dbReference>